<evidence type="ECO:0000313" key="2">
    <source>
        <dbReference type="EMBL" id="GAA2898802.1"/>
    </source>
</evidence>
<dbReference type="EMBL" id="BAAAVI010000063">
    <property type="protein sequence ID" value="GAA2898802.1"/>
    <property type="molecule type" value="Genomic_DNA"/>
</dbReference>
<sequence length="274" mass="29280">MTILVTGATGTVGRHVVGGLLRAGASVRALTRSPETAGLPDEVEVVRGDLTAPESVEPALAGVDRVYLFPVPETAEAVVRLAGKAGVRRVVVLSSVSADYAEGDLSGDQHRAVEQAVEASGLEWTHVRPGEFMANLLFLWAPSIQAESVVRAPYGDAESAMVHEADIADVAVKALLEEGHAGAKYALTGPEALTKVEQVRIIGEVLGREVRFEELTREQTRELWISQGMPPEAVDWLLMPPPPKAVVGPTAEQVTGRPARTFAQWVADHRADFT</sequence>
<dbReference type="PANTHER" id="PTHR43162">
    <property type="match status" value="1"/>
</dbReference>
<dbReference type="Pfam" id="PF13460">
    <property type="entry name" value="NAD_binding_10"/>
    <property type="match status" value="1"/>
</dbReference>
<dbReference type="PANTHER" id="PTHR43162:SF1">
    <property type="entry name" value="PRESTALK A DIFFERENTIATION PROTEIN A"/>
    <property type="match status" value="1"/>
</dbReference>
<dbReference type="Gene3D" id="3.90.25.10">
    <property type="entry name" value="UDP-galactose 4-epimerase, domain 1"/>
    <property type="match status" value="1"/>
</dbReference>
<dbReference type="Proteomes" id="UP001500831">
    <property type="component" value="Unassembled WGS sequence"/>
</dbReference>
<name>A0ABP6IMA5_9ACTN</name>
<dbReference type="InterPro" id="IPR016040">
    <property type="entry name" value="NAD(P)-bd_dom"/>
</dbReference>
<dbReference type="Gene3D" id="3.40.50.720">
    <property type="entry name" value="NAD(P)-binding Rossmann-like Domain"/>
    <property type="match status" value="1"/>
</dbReference>
<evidence type="ECO:0000313" key="3">
    <source>
        <dbReference type="Proteomes" id="UP001500831"/>
    </source>
</evidence>
<keyword evidence="3" id="KW-1185">Reference proteome</keyword>
<organism evidence="2 3">
    <name type="scientific">Streptosporangium fragile</name>
    <dbReference type="NCBI Taxonomy" id="46186"/>
    <lineage>
        <taxon>Bacteria</taxon>
        <taxon>Bacillati</taxon>
        <taxon>Actinomycetota</taxon>
        <taxon>Actinomycetes</taxon>
        <taxon>Streptosporangiales</taxon>
        <taxon>Streptosporangiaceae</taxon>
        <taxon>Streptosporangium</taxon>
    </lineage>
</organism>
<protein>
    <submittedName>
        <fullName evidence="2">NAD(P)H-binding protein</fullName>
    </submittedName>
</protein>
<dbReference type="SUPFAM" id="SSF51735">
    <property type="entry name" value="NAD(P)-binding Rossmann-fold domains"/>
    <property type="match status" value="1"/>
</dbReference>
<dbReference type="InterPro" id="IPR051604">
    <property type="entry name" value="Ergot_Alk_Oxidoreductase"/>
</dbReference>
<feature type="domain" description="NAD(P)-binding" evidence="1">
    <location>
        <begin position="7"/>
        <end position="177"/>
    </location>
</feature>
<proteinExistence type="predicted"/>
<dbReference type="InterPro" id="IPR036291">
    <property type="entry name" value="NAD(P)-bd_dom_sf"/>
</dbReference>
<comment type="caution">
    <text evidence="2">The sequence shown here is derived from an EMBL/GenBank/DDBJ whole genome shotgun (WGS) entry which is preliminary data.</text>
</comment>
<accession>A0ABP6IMA5</accession>
<evidence type="ECO:0000259" key="1">
    <source>
        <dbReference type="Pfam" id="PF13460"/>
    </source>
</evidence>
<gene>
    <name evidence="2" type="ORF">GCM10010517_64140</name>
</gene>
<reference evidence="3" key="1">
    <citation type="journal article" date="2019" name="Int. J. Syst. Evol. Microbiol.">
        <title>The Global Catalogue of Microorganisms (GCM) 10K type strain sequencing project: providing services to taxonomists for standard genome sequencing and annotation.</title>
        <authorList>
            <consortium name="The Broad Institute Genomics Platform"/>
            <consortium name="The Broad Institute Genome Sequencing Center for Infectious Disease"/>
            <person name="Wu L."/>
            <person name="Ma J."/>
        </authorList>
    </citation>
    <scope>NUCLEOTIDE SEQUENCE [LARGE SCALE GENOMIC DNA]</scope>
    <source>
        <strain evidence="3">JCM 6242</strain>
    </source>
</reference>
<dbReference type="RefSeq" id="WP_344979362.1">
    <property type="nucleotide sequence ID" value="NZ_BAAAVI010000063.1"/>
</dbReference>